<keyword evidence="1" id="KW-1133">Transmembrane helix</keyword>
<feature type="transmembrane region" description="Helical" evidence="1">
    <location>
        <begin position="31"/>
        <end position="53"/>
    </location>
</feature>
<reference evidence="2 3" key="1">
    <citation type="journal article" date="2013" name="Genome Announc.">
        <title>Draft Genome Sequence of Sphingobium lactosutens Strain DS20T, Isolated from a Hexachlorocyclohexane Dumpsite.</title>
        <authorList>
            <person name="Kumar R."/>
            <person name="Dwivedi V."/>
            <person name="Negi V."/>
            <person name="Khurana J.P."/>
            <person name="Lal R."/>
        </authorList>
    </citation>
    <scope>NUCLEOTIDE SEQUENCE [LARGE SCALE GENOMIC DNA]</scope>
    <source>
        <strain evidence="2 3">DS20</strain>
    </source>
</reference>
<keyword evidence="3" id="KW-1185">Reference proteome</keyword>
<feature type="transmembrane region" description="Helical" evidence="1">
    <location>
        <begin position="92"/>
        <end position="111"/>
    </location>
</feature>
<evidence type="ECO:0000256" key="1">
    <source>
        <dbReference type="SAM" id="Phobius"/>
    </source>
</evidence>
<evidence type="ECO:0000313" key="3">
    <source>
        <dbReference type="Proteomes" id="UP000015531"/>
    </source>
</evidence>
<comment type="caution">
    <text evidence="2">The sequence shown here is derived from an EMBL/GenBank/DDBJ whole genome shotgun (WGS) entry which is preliminary data.</text>
</comment>
<dbReference type="AlphaFoldDB" id="T0ILX2"/>
<dbReference type="eggNOG" id="ENOG5031C49">
    <property type="taxonomic scope" value="Bacteria"/>
</dbReference>
<keyword evidence="1" id="KW-0812">Transmembrane</keyword>
<dbReference type="EMBL" id="ATDP01000101">
    <property type="protein sequence ID" value="EQB12755.1"/>
    <property type="molecule type" value="Genomic_DNA"/>
</dbReference>
<keyword evidence="1" id="KW-0472">Membrane</keyword>
<organism evidence="2 3">
    <name type="scientific">Sphingobium lactosutens DS20</name>
    <dbReference type="NCBI Taxonomy" id="1331060"/>
    <lineage>
        <taxon>Bacteria</taxon>
        <taxon>Pseudomonadati</taxon>
        <taxon>Pseudomonadota</taxon>
        <taxon>Alphaproteobacteria</taxon>
        <taxon>Sphingomonadales</taxon>
        <taxon>Sphingomonadaceae</taxon>
        <taxon>Sphingobium</taxon>
    </lineage>
</organism>
<accession>T0ILX2</accession>
<dbReference type="Proteomes" id="UP000015531">
    <property type="component" value="Unassembled WGS sequence"/>
</dbReference>
<dbReference type="PATRIC" id="fig|1331060.3.peg.3558"/>
<proteinExistence type="predicted"/>
<protein>
    <submittedName>
        <fullName evidence="2">Ketohydroxyglutarate aldolase</fullName>
    </submittedName>
</protein>
<sequence length="114" mass="11593">MLAPVGGAGRSRVRVTASARRHTGWRYRGNVALRALAGSVGAYLVMALTAALLARTLPMSRVEAVAVATMVAYPVAPAVTIWAFLASGPWRALAGVVGIAGLLALGAWAAGQPA</sequence>
<gene>
    <name evidence="2" type="ORF">RLDS_18450</name>
</gene>
<feature type="transmembrane region" description="Helical" evidence="1">
    <location>
        <begin position="65"/>
        <end position="85"/>
    </location>
</feature>
<name>T0ILX2_9SPHN</name>
<evidence type="ECO:0000313" key="2">
    <source>
        <dbReference type="EMBL" id="EQB12755.1"/>
    </source>
</evidence>